<name>A0A0D6Q1H8_KOMEU</name>
<dbReference type="PANTHER" id="PTHR30419:SF31">
    <property type="entry name" value="BLR3139 PROTEIN"/>
    <property type="match status" value="1"/>
</dbReference>
<keyword evidence="3" id="KW-0238">DNA-binding</keyword>
<evidence type="ECO:0000259" key="5">
    <source>
        <dbReference type="PROSITE" id="PS50931"/>
    </source>
</evidence>
<gene>
    <name evidence="6" type="ORF">Geu3261_0087_006</name>
</gene>
<dbReference type="Pfam" id="PF00126">
    <property type="entry name" value="HTH_1"/>
    <property type="match status" value="1"/>
</dbReference>
<accession>A0A0D6Q1H8</accession>
<dbReference type="GO" id="GO:0005829">
    <property type="term" value="C:cytosol"/>
    <property type="evidence" value="ECO:0007669"/>
    <property type="project" value="TreeGrafter"/>
</dbReference>
<sequence>MFLRQLTYLIALDRYQHFSRAAESCGVSQPALSAAIRQLEAELGITIIRRTRRFNGLTDEGRRVLAWARQTLAALDGLRQEAAFAQEVAGGTLSIGAMPPGMQAIPLLLESFRSAIPGLHLQVRIGSCADTIHRLRQQQLDLGLVYLDQIASDAPFDVLPLFTEQHVLVAAEPIVLPAGRREWSTLADLPLCLLSPEMRTRQIVDAAFRGAGVTPTVVLETNSLEVLYAELLAGRLASILPVMALPTHTGHCRLQVRPLGPCSVPEVGLVRLTQSLPTALTVRVWEIAGNMDMRDIFAVG</sequence>
<dbReference type="Gene3D" id="3.40.190.290">
    <property type="match status" value="1"/>
</dbReference>
<dbReference type="Pfam" id="PF03466">
    <property type="entry name" value="LysR_substrate"/>
    <property type="match status" value="1"/>
</dbReference>
<dbReference type="SUPFAM" id="SSF46785">
    <property type="entry name" value="Winged helix' DNA-binding domain"/>
    <property type="match status" value="1"/>
</dbReference>
<dbReference type="EMBL" id="BANI01000080">
    <property type="protein sequence ID" value="GAN96636.1"/>
    <property type="molecule type" value="Genomic_DNA"/>
</dbReference>
<feature type="domain" description="HTH lysR-type" evidence="5">
    <location>
        <begin position="1"/>
        <end position="58"/>
    </location>
</feature>
<organism evidence="6 7">
    <name type="scientific">Komagataeibacter europaeus NBRC 3261</name>
    <dbReference type="NCBI Taxonomy" id="1234669"/>
    <lineage>
        <taxon>Bacteria</taxon>
        <taxon>Pseudomonadati</taxon>
        <taxon>Pseudomonadota</taxon>
        <taxon>Alphaproteobacteria</taxon>
        <taxon>Acetobacterales</taxon>
        <taxon>Acetobacteraceae</taxon>
        <taxon>Komagataeibacter</taxon>
    </lineage>
</organism>
<dbReference type="InterPro" id="IPR036390">
    <property type="entry name" value="WH_DNA-bd_sf"/>
</dbReference>
<evidence type="ECO:0000313" key="7">
    <source>
        <dbReference type="Proteomes" id="UP000032675"/>
    </source>
</evidence>
<evidence type="ECO:0000256" key="1">
    <source>
        <dbReference type="ARBA" id="ARBA00009437"/>
    </source>
</evidence>
<dbReference type="GO" id="GO:0003700">
    <property type="term" value="F:DNA-binding transcription factor activity"/>
    <property type="evidence" value="ECO:0007669"/>
    <property type="project" value="InterPro"/>
</dbReference>
<comment type="similarity">
    <text evidence="1">Belongs to the LysR transcriptional regulatory family.</text>
</comment>
<dbReference type="CDD" id="cd05466">
    <property type="entry name" value="PBP2_LTTR_substrate"/>
    <property type="match status" value="1"/>
</dbReference>
<dbReference type="FunFam" id="1.10.10.10:FF:000001">
    <property type="entry name" value="LysR family transcriptional regulator"/>
    <property type="match status" value="1"/>
</dbReference>
<comment type="caution">
    <text evidence="6">The sequence shown here is derived from an EMBL/GenBank/DDBJ whole genome shotgun (WGS) entry which is preliminary data.</text>
</comment>
<dbReference type="InterPro" id="IPR000847">
    <property type="entry name" value="LysR_HTH_N"/>
</dbReference>
<dbReference type="PROSITE" id="PS50931">
    <property type="entry name" value="HTH_LYSR"/>
    <property type="match status" value="1"/>
</dbReference>
<evidence type="ECO:0000256" key="2">
    <source>
        <dbReference type="ARBA" id="ARBA00023015"/>
    </source>
</evidence>
<dbReference type="Gene3D" id="1.10.10.10">
    <property type="entry name" value="Winged helix-like DNA-binding domain superfamily/Winged helix DNA-binding domain"/>
    <property type="match status" value="1"/>
</dbReference>
<dbReference type="Proteomes" id="UP000032675">
    <property type="component" value="Unassembled WGS sequence"/>
</dbReference>
<evidence type="ECO:0000256" key="4">
    <source>
        <dbReference type="ARBA" id="ARBA00023163"/>
    </source>
</evidence>
<evidence type="ECO:0000256" key="3">
    <source>
        <dbReference type="ARBA" id="ARBA00023125"/>
    </source>
</evidence>
<proteinExistence type="inferred from homology"/>
<protein>
    <submittedName>
        <fullName evidence="6">Transcriptional regulator LysR</fullName>
    </submittedName>
</protein>
<evidence type="ECO:0000313" key="6">
    <source>
        <dbReference type="EMBL" id="GAN96636.1"/>
    </source>
</evidence>
<dbReference type="GO" id="GO:0003677">
    <property type="term" value="F:DNA binding"/>
    <property type="evidence" value="ECO:0007669"/>
    <property type="project" value="UniProtKB-KW"/>
</dbReference>
<dbReference type="RefSeq" id="WP_010507452.1">
    <property type="nucleotide sequence ID" value="NZ_BANI01000080.1"/>
</dbReference>
<dbReference type="SUPFAM" id="SSF53850">
    <property type="entry name" value="Periplasmic binding protein-like II"/>
    <property type="match status" value="1"/>
</dbReference>
<dbReference type="AlphaFoldDB" id="A0A0D6Q1H8"/>
<dbReference type="InterPro" id="IPR036388">
    <property type="entry name" value="WH-like_DNA-bd_sf"/>
</dbReference>
<dbReference type="PRINTS" id="PR00039">
    <property type="entry name" value="HTHLYSR"/>
</dbReference>
<keyword evidence="2" id="KW-0805">Transcription regulation</keyword>
<dbReference type="InterPro" id="IPR005119">
    <property type="entry name" value="LysR_subst-bd"/>
</dbReference>
<reference evidence="6 7" key="1">
    <citation type="submission" date="2012-11" db="EMBL/GenBank/DDBJ databases">
        <title>Whole genome sequence of Gluconacetobacter europaeus NBRC3261.</title>
        <authorList>
            <person name="Azuma Y."/>
            <person name="Higashiura N."/>
            <person name="Hirakawa H."/>
            <person name="Matsushita K."/>
        </authorList>
    </citation>
    <scope>NUCLEOTIDE SEQUENCE [LARGE SCALE GENOMIC DNA]</scope>
    <source>
        <strain evidence="6 7">NBRC 3261</strain>
    </source>
</reference>
<dbReference type="PANTHER" id="PTHR30419">
    <property type="entry name" value="HTH-TYPE TRANSCRIPTIONAL REGULATOR YBHD"/>
    <property type="match status" value="1"/>
</dbReference>
<dbReference type="InterPro" id="IPR050950">
    <property type="entry name" value="HTH-type_LysR_regulators"/>
</dbReference>
<keyword evidence="4" id="KW-0804">Transcription</keyword>